<dbReference type="Proteomes" id="UP000304900">
    <property type="component" value="Unassembled WGS sequence"/>
</dbReference>
<dbReference type="OrthoDB" id="636834at2"/>
<name>A0A4U6CME2_9BACT</name>
<sequence length="397" mass="46416">MKSNYIFEWLDVLVTITLNPSKTDFPLVPQQQIDLLDKTIATQKQTWKTLFKSEIYAVKNQEQMQLLLRRYHSDFIVLLDQAHENYIVSSQHPTSLHPVVGVIVNILEELLAFIEGRYGKFLALDQRVPVTYLERSKEEIRKGLDRLKKKLFDRLTDKILKGIVYDTLYRFTDGFQRPVTFGEVIYYKDLVKDLDEISSLKSETDLYKSLNEVLVYRNFNKKAYLNYFTGRIARKVNMLQTAQDRLDQLLLSNKEFNQMLRKPGVALNPHYTDIEKVVGNWFSNEIGYLQSRYPWEVTPLPAYQLSEKEHEAKKTKTKLDLNTDQIALLLRALVDTKTVAFTSVNEVFKMVTPFLSSKKKEDISWNSMRRSTYAAEDRDKHAATAVLEKMILVIKNY</sequence>
<gene>
    <name evidence="1" type="ORF">FDK13_33780</name>
</gene>
<comment type="caution">
    <text evidence="1">The sequence shown here is derived from an EMBL/GenBank/DDBJ whole genome shotgun (WGS) entry which is preliminary data.</text>
</comment>
<reference evidence="1 2" key="1">
    <citation type="submission" date="2019-05" db="EMBL/GenBank/DDBJ databases">
        <title>Dyadobacter AR-3-8 sp. nov., isolated from arctic soil.</title>
        <authorList>
            <person name="Chaudhary D.K."/>
        </authorList>
    </citation>
    <scope>NUCLEOTIDE SEQUENCE [LARGE SCALE GENOMIC DNA]</scope>
    <source>
        <strain evidence="1 2">AR-3-8</strain>
    </source>
</reference>
<accession>A0A4U6CME2</accession>
<evidence type="ECO:0000313" key="1">
    <source>
        <dbReference type="EMBL" id="TKT85489.1"/>
    </source>
</evidence>
<proteinExistence type="predicted"/>
<dbReference type="RefSeq" id="WP_137344432.1">
    <property type="nucleotide sequence ID" value="NZ_BSQH01000020.1"/>
</dbReference>
<protein>
    <submittedName>
        <fullName evidence="1">Uncharacterized protein</fullName>
    </submittedName>
</protein>
<dbReference type="AlphaFoldDB" id="A0A4U6CME2"/>
<organism evidence="1 2">
    <name type="scientific">Dyadobacter frigoris</name>
    <dbReference type="NCBI Taxonomy" id="2576211"/>
    <lineage>
        <taxon>Bacteria</taxon>
        <taxon>Pseudomonadati</taxon>
        <taxon>Bacteroidota</taxon>
        <taxon>Cytophagia</taxon>
        <taxon>Cytophagales</taxon>
        <taxon>Spirosomataceae</taxon>
        <taxon>Dyadobacter</taxon>
    </lineage>
</organism>
<dbReference type="EMBL" id="SZVO01000030">
    <property type="protein sequence ID" value="TKT85489.1"/>
    <property type="molecule type" value="Genomic_DNA"/>
</dbReference>
<evidence type="ECO:0000313" key="2">
    <source>
        <dbReference type="Proteomes" id="UP000304900"/>
    </source>
</evidence>
<keyword evidence="2" id="KW-1185">Reference proteome</keyword>